<dbReference type="OrthoDB" id="413993at2759"/>
<dbReference type="Pfam" id="PF01026">
    <property type="entry name" value="TatD_DNase"/>
    <property type="match status" value="1"/>
</dbReference>
<dbReference type="InterPro" id="IPR032466">
    <property type="entry name" value="Metal_Hydrolase"/>
</dbReference>
<evidence type="ECO:0008006" key="4">
    <source>
        <dbReference type="Google" id="ProtNLM"/>
    </source>
</evidence>
<dbReference type="SUPFAM" id="SSF51556">
    <property type="entry name" value="Metallo-dependent hydrolases"/>
    <property type="match status" value="1"/>
</dbReference>
<dbReference type="EMBL" id="JAACJJ010000056">
    <property type="protein sequence ID" value="KAF5313119.1"/>
    <property type="molecule type" value="Genomic_DNA"/>
</dbReference>
<comment type="caution">
    <text evidence="2">The sequence shown here is derived from an EMBL/GenBank/DDBJ whole genome shotgun (WGS) entry which is preliminary data.</text>
</comment>
<proteinExistence type="predicted"/>
<dbReference type="AlphaFoldDB" id="A0A8H5AY79"/>
<evidence type="ECO:0000313" key="3">
    <source>
        <dbReference type="Proteomes" id="UP000567179"/>
    </source>
</evidence>
<keyword evidence="3" id="KW-1185">Reference proteome</keyword>
<dbReference type="PANTHER" id="PTHR47345">
    <property type="entry name" value="CUT9-INTERACTING PROTEIN SCN1"/>
    <property type="match status" value="1"/>
</dbReference>
<evidence type="ECO:0000256" key="1">
    <source>
        <dbReference type="SAM" id="MobiDB-lite"/>
    </source>
</evidence>
<protein>
    <recommendedName>
        <fullName evidence="4">TatD DNase family Scn1</fullName>
    </recommendedName>
</protein>
<feature type="compositionally biased region" description="Polar residues" evidence="1">
    <location>
        <begin position="135"/>
        <end position="146"/>
    </location>
</feature>
<feature type="region of interest" description="Disordered" evidence="1">
    <location>
        <begin position="377"/>
        <end position="398"/>
    </location>
</feature>
<sequence>MCTFETVSVVSPLRPSSSPDASTSTDQNNDNIPPPQDAAKLPDASILCHLVDVHCHPTDAPELLTFAAMEGLQMTVCAMSTHGDDQDRVRGLAEKYPDKVVPCFGHHPWWSHLISTTDDTEPDKETHYRRLFLPNTVSDSSQTNSKPTPPNHEAAFTSLLPHLPPPRPLSSILTELRTNLNLFPTAMLGEVGLDRIFRVPIQYHVAPGEKRELTPFTISLDHQLKVLKAQLLVAVELGRNFNVHSVKAQQATVDLLAEVRKEVGEEKWMRKKHNNVFLSLSTVINHNHGSMRDLIATCSQDRILAESDFYDISRCTAQTWDMVQIIAEVKGWRVESSWDYTTDGDGTDNTNAVKEGEESWGVVKKLERNWFRFRDGNHPIPEKKKNRRERQLRDHDVD</sequence>
<gene>
    <name evidence="2" type="ORF">D9619_002588</name>
</gene>
<dbReference type="PANTHER" id="PTHR47345:SF1">
    <property type="entry name" value="CUT9-INTERACTING PROTEIN SCN1"/>
    <property type="match status" value="1"/>
</dbReference>
<dbReference type="Proteomes" id="UP000567179">
    <property type="component" value="Unassembled WGS sequence"/>
</dbReference>
<feature type="region of interest" description="Disordered" evidence="1">
    <location>
        <begin position="10"/>
        <end position="38"/>
    </location>
</feature>
<evidence type="ECO:0000313" key="2">
    <source>
        <dbReference type="EMBL" id="KAF5313119.1"/>
    </source>
</evidence>
<dbReference type="Gene3D" id="3.20.20.140">
    <property type="entry name" value="Metal-dependent hydrolases"/>
    <property type="match status" value="1"/>
</dbReference>
<name>A0A8H5AY79_9AGAR</name>
<feature type="region of interest" description="Disordered" evidence="1">
    <location>
        <begin position="133"/>
        <end position="155"/>
    </location>
</feature>
<dbReference type="InterPro" id="IPR053044">
    <property type="entry name" value="Metallo-hydrolase/TatD-type"/>
</dbReference>
<dbReference type="GO" id="GO:0016788">
    <property type="term" value="F:hydrolase activity, acting on ester bonds"/>
    <property type="evidence" value="ECO:0007669"/>
    <property type="project" value="InterPro"/>
</dbReference>
<dbReference type="InterPro" id="IPR001130">
    <property type="entry name" value="TatD-like"/>
</dbReference>
<organism evidence="2 3">
    <name type="scientific">Psilocybe cf. subviscida</name>
    <dbReference type="NCBI Taxonomy" id="2480587"/>
    <lineage>
        <taxon>Eukaryota</taxon>
        <taxon>Fungi</taxon>
        <taxon>Dikarya</taxon>
        <taxon>Basidiomycota</taxon>
        <taxon>Agaricomycotina</taxon>
        <taxon>Agaricomycetes</taxon>
        <taxon>Agaricomycetidae</taxon>
        <taxon>Agaricales</taxon>
        <taxon>Agaricineae</taxon>
        <taxon>Strophariaceae</taxon>
        <taxon>Psilocybe</taxon>
    </lineage>
</organism>
<reference evidence="2 3" key="1">
    <citation type="journal article" date="2020" name="ISME J.">
        <title>Uncovering the hidden diversity of litter-decomposition mechanisms in mushroom-forming fungi.</title>
        <authorList>
            <person name="Floudas D."/>
            <person name="Bentzer J."/>
            <person name="Ahren D."/>
            <person name="Johansson T."/>
            <person name="Persson P."/>
            <person name="Tunlid A."/>
        </authorList>
    </citation>
    <scope>NUCLEOTIDE SEQUENCE [LARGE SCALE GENOMIC DNA]</scope>
    <source>
        <strain evidence="2 3">CBS 101986</strain>
    </source>
</reference>
<accession>A0A8H5AY79</accession>
<feature type="compositionally biased region" description="Low complexity" evidence="1">
    <location>
        <begin position="10"/>
        <end position="26"/>
    </location>
</feature>